<dbReference type="CDD" id="cd00067">
    <property type="entry name" value="GAL4"/>
    <property type="match status" value="1"/>
</dbReference>
<feature type="domain" description="Zn(2)-C6 fungal-type" evidence="3">
    <location>
        <begin position="33"/>
        <end position="69"/>
    </location>
</feature>
<sequence>MLGPSSTDVHRHPGRHIPIVKSRGGDTDITIAACIPCRQRKVKCDLGSVDNPHDPPCGRCRRESKQCYFASERRKRRKTGDPSASENGEDGLVEIRNGTRKRVRASVEHDDQPDEDKFDRPRTPGGSIGQHRPLRRPTSSKPLQYNEEDEKISDPTTALLQHLELHSGHDALNMLHAAATTIQNQANSESRAASGGVATHSTHPIGSPGSRRTTNVKQSNGSNRLPPRNDSLGNRFDRASVPLATIDQSPQSIFGIKAWSRFRFVKAGWFTAEEGIAYITYFYKYLNPLTPITLPNFCSPEKHRKLLEEEPMLALTMLLIASRHMKLKGPGSHSRPYAIHDTLWTYLSGMISRVMWGQEQFGGGLCGAGAEAASDVNPLSRKGMRTLGSVESLILLTEWHPRAMHFPPSQDDNELMQPEPASGQADASDVNGTSKGIGGQRMDAWLEPCWRSDRMCWSLLGMAMTLAFEIGIFDSSGWQRHVRPAGGQNLSPDQLEAYNIRRANVRDVLLVYVTQTSGRLGLTSMLPSSYNDPGESELHNRRIGPNDSPHDATLHFWLRMATLVKQGNTKVFPNKDATRNLIRTKKYRQVLAELQPPLEAWRRDFDACKQIPKLMRSILLIEWEYARAYVMSLSLQAIAERCARDDVHPMDPPLEMARSVTKAGDIPMTPAALSQHFSGERSFVVKVAESARSVLKIVVEDLYPNDALKHAPVRTYFRIISVAILMFKTFVLGAFESDVSGSLSLLDQTIDALRTCIVDDVHVASRFAELLETLTNNLKPRLVRMAADGRGGRTAASRRHSSRASPVHFHPDAGTTGNGASNNHHHGPQQYSTPFPADALAAMTSSQWNQSYEGLPGGQNNHPLVGVSADTYDLEANNNAWSLMPPPGFNDDSPNNYNNNNNGTHNAPPHQQQHHHQSTLGDGSMLSPNTSAGAPSAGYNAFDDGDHANAAYPLSADDWLALPMDPLLNLSGADVTQTQFGLSLNGFDALDVLLSGNNGFHQS</sequence>
<dbReference type="Pfam" id="PF00172">
    <property type="entry name" value="Zn_clus"/>
    <property type="match status" value="1"/>
</dbReference>
<dbReference type="GO" id="GO:0009074">
    <property type="term" value="P:aromatic amino acid family catabolic process"/>
    <property type="evidence" value="ECO:0007669"/>
    <property type="project" value="TreeGrafter"/>
</dbReference>
<gene>
    <name evidence="5" type="ORF">K489DRAFT_311007</name>
</gene>
<feature type="region of interest" description="Disordered" evidence="2">
    <location>
        <begin position="788"/>
        <end position="835"/>
    </location>
</feature>
<evidence type="ECO:0000256" key="2">
    <source>
        <dbReference type="SAM" id="MobiDB-lite"/>
    </source>
</evidence>
<dbReference type="SMART" id="SM00066">
    <property type="entry name" value="GAL4"/>
    <property type="match status" value="1"/>
</dbReference>
<feature type="compositionally biased region" description="Basic and acidic residues" evidence="2">
    <location>
        <begin position="105"/>
        <end position="122"/>
    </location>
</feature>
<reference evidence="5" key="1">
    <citation type="submission" date="2020-01" db="EMBL/GenBank/DDBJ databases">
        <authorList>
            <consortium name="DOE Joint Genome Institute"/>
            <person name="Haridas S."/>
            <person name="Albert R."/>
            <person name="Binder M."/>
            <person name="Bloem J."/>
            <person name="Labutti K."/>
            <person name="Salamov A."/>
            <person name="Andreopoulos B."/>
            <person name="Baker S.E."/>
            <person name="Barry K."/>
            <person name="Bills G."/>
            <person name="Bluhm B.H."/>
            <person name="Cannon C."/>
            <person name="Castanera R."/>
            <person name="Culley D.E."/>
            <person name="Daum C."/>
            <person name="Ezra D."/>
            <person name="Gonzalez J.B."/>
            <person name="Henrissat B."/>
            <person name="Kuo A."/>
            <person name="Liang C."/>
            <person name="Lipzen A."/>
            <person name="Lutzoni F."/>
            <person name="Magnuson J."/>
            <person name="Mondo S."/>
            <person name="Nolan M."/>
            <person name="Ohm R."/>
            <person name="Pangilinan J."/>
            <person name="Park H.-J."/>
            <person name="Ramirez L."/>
            <person name="Alfaro M."/>
            <person name="Sun H."/>
            <person name="Tritt A."/>
            <person name="Yoshinaga Y."/>
            <person name="Zwiers L.-H."/>
            <person name="Turgeon B.G."/>
            <person name="Goodwin S.B."/>
            <person name="Spatafora J.W."/>
            <person name="Crous P.W."/>
            <person name="Grigoriev I.V."/>
        </authorList>
    </citation>
    <scope>NUCLEOTIDE SEQUENCE</scope>
    <source>
        <strain evidence="5">CBS 342.82</strain>
    </source>
</reference>
<dbReference type="PANTHER" id="PTHR31644">
    <property type="entry name" value="TRANSCRIPTIONAL ACTIVATOR ARO80-RELATED"/>
    <property type="match status" value="1"/>
</dbReference>
<organism evidence="5">
    <name type="scientific">Dissoconium aciculare CBS 342.82</name>
    <dbReference type="NCBI Taxonomy" id="1314786"/>
    <lineage>
        <taxon>Eukaryota</taxon>
        <taxon>Fungi</taxon>
        <taxon>Dikarya</taxon>
        <taxon>Ascomycota</taxon>
        <taxon>Pezizomycotina</taxon>
        <taxon>Dothideomycetes</taxon>
        <taxon>Dothideomycetidae</taxon>
        <taxon>Mycosphaerellales</taxon>
        <taxon>Dissoconiaceae</taxon>
        <taxon>Dissoconium</taxon>
    </lineage>
</organism>
<proteinExistence type="predicted"/>
<dbReference type="InterPro" id="IPR001138">
    <property type="entry name" value="Zn2Cys6_DnaBD"/>
</dbReference>
<protein>
    <recommendedName>
        <fullName evidence="3">Zn(2)-C6 fungal-type domain-containing protein</fullName>
    </recommendedName>
</protein>
<evidence type="ECO:0000259" key="3">
    <source>
        <dbReference type="PROSITE" id="PS50048"/>
    </source>
</evidence>
<keyword evidence="4" id="KW-1185">Reference proteome</keyword>
<feature type="region of interest" description="Disordered" evidence="2">
    <location>
        <begin position="883"/>
        <end position="940"/>
    </location>
</feature>
<dbReference type="OrthoDB" id="2262349at2759"/>
<feature type="compositionally biased region" description="Polar residues" evidence="2">
    <location>
        <begin position="918"/>
        <end position="933"/>
    </location>
</feature>
<dbReference type="GO" id="GO:0005634">
    <property type="term" value="C:nucleus"/>
    <property type="evidence" value="ECO:0007669"/>
    <property type="project" value="TreeGrafter"/>
</dbReference>
<evidence type="ECO:0000313" key="5">
    <source>
        <dbReference type="RefSeq" id="XP_033464062.1"/>
    </source>
</evidence>
<feature type="region of interest" description="Disordered" evidence="2">
    <location>
        <begin position="406"/>
        <end position="435"/>
    </location>
</feature>
<evidence type="ECO:0000313" key="4">
    <source>
        <dbReference type="Proteomes" id="UP000504637"/>
    </source>
</evidence>
<feature type="region of interest" description="Disordered" evidence="2">
    <location>
        <begin position="71"/>
        <end position="152"/>
    </location>
</feature>
<reference evidence="5" key="3">
    <citation type="submission" date="2025-08" db="UniProtKB">
        <authorList>
            <consortium name="RefSeq"/>
        </authorList>
    </citation>
    <scope>IDENTIFICATION</scope>
    <source>
        <strain evidence="5">CBS 342.82</strain>
    </source>
</reference>
<dbReference type="CDD" id="cd12148">
    <property type="entry name" value="fungal_TF_MHR"/>
    <property type="match status" value="1"/>
</dbReference>
<dbReference type="Proteomes" id="UP000504637">
    <property type="component" value="Unplaced"/>
</dbReference>
<dbReference type="GeneID" id="54358547"/>
<dbReference type="PANTHER" id="PTHR31644:SF2">
    <property type="entry name" value="TRANSCRIPTIONAL ACTIVATOR ARO80-RELATED"/>
    <property type="match status" value="1"/>
</dbReference>
<accession>A0A6J3MGD7</accession>
<dbReference type="SUPFAM" id="SSF57701">
    <property type="entry name" value="Zn2/Cys6 DNA-binding domain"/>
    <property type="match status" value="1"/>
</dbReference>
<dbReference type="GO" id="GO:0008270">
    <property type="term" value="F:zinc ion binding"/>
    <property type="evidence" value="ECO:0007669"/>
    <property type="project" value="InterPro"/>
</dbReference>
<dbReference type="InterPro" id="IPR052780">
    <property type="entry name" value="AAA_Catabolism_Regulators"/>
</dbReference>
<dbReference type="AlphaFoldDB" id="A0A6J3MGD7"/>
<dbReference type="GO" id="GO:0000981">
    <property type="term" value="F:DNA-binding transcription factor activity, RNA polymerase II-specific"/>
    <property type="evidence" value="ECO:0007669"/>
    <property type="project" value="InterPro"/>
</dbReference>
<evidence type="ECO:0000256" key="1">
    <source>
        <dbReference type="ARBA" id="ARBA00023242"/>
    </source>
</evidence>
<feature type="compositionally biased region" description="Polar residues" evidence="2">
    <location>
        <begin position="199"/>
        <end position="223"/>
    </location>
</feature>
<name>A0A6J3MGD7_9PEZI</name>
<feature type="region of interest" description="Disordered" evidence="2">
    <location>
        <begin position="1"/>
        <end position="23"/>
    </location>
</feature>
<feature type="region of interest" description="Disordered" evidence="2">
    <location>
        <begin position="183"/>
        <end position="235"/>
    </location>
</feature>
<dbReference type="PROSITE" id="PS50048">
    <property type="entry name" value="ZN2_CY6_FUNGAL_2"/>
    <property type="match status" value="1"/>
</dbReference>
<dbReference type="GO" id="GO:0045944">
    <property type="term" value="P:positive regulation of transcription by RNA polymerase II"/>
    <property type="evidence" value="ECO:0007669"/>
    <property type="project" value="TreeGrafter"/>
</dbReference>
<keyword evidence="1" id="KW-0539">Nucleus</keyword>
<dbReference type="InterPro" id="IPR036864">
    <property type="entry name" value="Zn2-C6_fun-type_DNA-bd_sf"/>
</dbReference>
<reference evidence="5" key="2">
    <citation type="submission" date="2020-04" db="EMBL/GenBank/DDBJ databases">
        <authorList>
            <consortium name="NCBI Genome Project"/>
        </authorList>
    </citation>
    <scope>NUCLEOTIDE SEQUENCE</scope>
    <source>
        <strain evidence="5">CBS 342.82</strain>
    </source>
</reference>
<dbReference type="PROSITE" id="PS00463">
    <property type="entry name" value="ZN2_CY6_FUNGAL_1"/>
    <property type="match status" value="1"/>
</dbReference>
<dbReference type="Gene3D" id="4.10.240.10">
    <property type="entry name" value="Zn(2)-C6 fungal-type DNA-binding domain"/>
    <property type="match status" value="1"/>
</dbReference>
<dbReference type="RefSeq" id="XP_033464062.1">
    <property type="nucleotide sequence ID" value="XM_033600747.1"/>
</dbReference>